<feature type="non-terminal residue" evidence="2">
    <location>
        <position position="1"/>
    </location>
</feature>
<evidence type="ECO:0000256" key="1">
    <source>
        <dbReference type="SAM" id="MobiDB-lite"/>
    </source>
</evidence>
<feature type="compositionally biased region" description="Polar residues" evidence="1">
    <location>
        <begin position="24"/>
        <end position="37"/>
    </location>
</feature>
<sequence>PTGFQASGYSFHSHEWRNAKPSRGSLSPVNSSRQRNNILPDFGLGVDEWDRPSASG</sequence>
<feature type="non-terminal residue" evidence="2">
    <location>
        <position position="56"/>
    </location>
</feature>
<name>A0ABD0RCR2_CIRMR</name>
<organism evidence="2 3">
    <name type="scientific">Cirrhinus mrigala</name>
    <name type="common">Mrigala</name>
    <dbReference type="NCBI Taxonomy" id="683832"/>
    <lineage>
        <taxon>Eukaryota</taxon>
        <taxon>Metazoa</taxon>
        <taxon>Chordata</taxon>
        <taxon>Craniata</taxon>
        <taxon>Vertebrata</taxon>
        <taxon>Euteleostomi</taxon>
        <taxon>Actinopterygii</taxon>
        <taxon>Neopterygii</taxon>
        <taxon>Teleostei</taxon>
        <taxon>Ostariophysi</taxon>
        <taxon>Cypriniformes</taxon>
        <taxon>Cyprinidae</taxon>
        <taxon>Labeoninae</taxon>
        <taxon>Labeonini</taxon>
        <taxon>Cirrhinus</taxon>
    </lineage>
</organism>
<accession>A0ABD0RCR2</accession>
<dbReference type="AlphaFoldDB" id="A0ABD0RCR2"/>
<feature type="compositionally biased region" description="Polar residues" evidence="1">
    <location>
        <begin position="1"/>
        <end position="10"/>
    </location>
</feature>
<evidence type="ECO:0000313" key="2">
    <source>
        <dbReference type="EMBL" id="KAL0196131.1"/>
    </source>
</evidence>
<keyword evidence="3" id="KW-1185">Reference proteome</keyword>
<comment type="caution">
    <text evidence="2">The sequence shown here is derived from an EMBL/GenBank/DDBJ whole genome shotgun (WGS) entry which is preliminary data.</text>
</comment>
<evidence type="ECO:0000313" key="3">
    <source>
        <dbReference type="Proteomes" id="UP001529510"/>
    </source>
</evidence>
<feature type="region of interest" description="Disordered" evidence="1">
    <location>
        <begin position="1"/>
        <end position="56"/>
    </location>
</feature>
<gene>
    <name evidence="2" type="ORF">M9458_009703</name>
</gene>
<proteinExistence type="predicted"/>
<dbReference type="EMBL" id="JAMKFB020000004">
    <property type="protein sequence ID" value="KAL0196131.1"/>
    <property type="molecule type" value="Genomic_DNA"/>
</dbReference>
<protein>
    <submittedName>
        <fullName evidence="2">Uncharacterized protein</fullName>
    </submittedName>
</protein>
<reference evidence="2 3" key="1">
    <citation type="submission" date="2024-05" db="EMBL/GenBank/DDBJ databases">
        <title>Genome sequencing and assembly of Indian major carp, Cirrhinus mrigala (Hamilton, 1822).</title>
        <authorList>
            <person name="Mohindra V."/>
            <person name="Chowdhury L.M."/>
            <person name="Lal K."/>
            <person name="Jena J.K."/>
        </authorList>
    </citation>
    <scope>NUCLEOTIDE SEQUENCE [LARGE SCALE GENOMIC DNA]</scope>
    <source>
        <strain evidence="2">CM1030</strain>
        <tissue evidence="2">Blood</tissue>
    </source>
</reference>
<dbReference type="Proteomes" id="UP001529510">
    <property type="component" value="Unassembled WGS sequence"/>
</dbReference>